<gene>
    <name evidence="18" type="ORF">HNQ52_002727</name>
</gene>
<dbReference type="GO" id="GO:0012505">
    <property type="term" value="C:endomembrane system"/>
    <property type="evidence" value="ECO:0007669"/>
    <property type="project" value="TreeGrafter"/>
</dbReference>
<keyword evidence="6" id="KW-0812">Transmembrane</keyword>
<reference evidence="18 19" key="1">
    <citation type="submission" date="2020-08" db="EMBL/GenBank/DDBJ databases">
        <title>Genomic Encyclopedia of Type Strains, Phase IV (KMG-IV): sequencing the most valuable type-strain genomes for metagenomic binning, comparative biology and taxonomic classification.</title>
        <authorList>
            <person name="Goeker M."/>
        </authorList>
    </citation>
    <scope>NUCLEOTIDE SEQUENCE [LARGE SCALE GENOMIC DNA]</scope>
    <source>
        <strain evidence="18 19">DSM 24163</strain>
    </source>
</reference>
<evidence type="ECO:0000256" key="10">
    <source>
        <dbReference type="ARBA" id="ARBA00032047"/>
    </source>
</evidence>
<keyword evidence="5 18" id="KW-0808">Transferase</keyword>
<dbReference type="Pfam" id="PF00534">
    <property type="entry name" value="Glycos_transf_1"/>
    <property type="match status" value="1"/>
</dbReference>
<name>A0A7W8D766_9GAMM</name>
<protein>
    <recommendedName>
        <fullName evidence="10">GDP-Man:Man(1)GlcNAc(2)-PP-Dol alpha-1,3-mannosyltransferase</fullName>
        <ecNumber evidence="4">2.4.1.132</ecNumber>
        <ecNumber evidence="3">2.4.1.257</ecNumber>
    </recommendedName>
    <alternativeName>
        <fullName evidence="12">GDP-Man:Man(1)GlcNAc(2)-PP-dolichol mannosyltransferase</fullName>
    </alternativeName>
    <alternativeName>
        <fullName evidence="11">GDP-Man:Man(2)GlcNAc(2)-PP-Dol alpha-1,6-mannosyltransferase</fullName>
    </alternativeName>
</protein>
<evidence type="ECO:0000313" key="19">
    <source>
        <dbReference type="Proteomes" id="UP000521199"/>
    </source>
</evidence>
<dbReference type="PANTHER" id="PTHR45918">
    <property type="entry name" value="ALPHA-1,3/1,6-MANNOSYLTRANSFERASE ALG2"/>
    <property type="match status" value="1"/>
</dbReference>
<evidence type="ECO:0000256" key="8">
    <source>
        <dbReference type="ARBA" id="ARBA00022989"/>
    </source>
</evidence>
<dbReference type="Gene3D" id="3.40.50.2000">
    <property type="entry name" value="Glycogen Phosphorylase B"/>
    <property type="match status" value="2"/>
</dbReference>
<dbReference type="SUPFAM" id="SSF53756">
    <property type="entry name" value="UDP-Glycosyltransferase/glycogen phosphorylase"/>
    <property type="match status" value="1"/>
</dbReference>
<evidence type="ECO:0000313" key="18">
    <source>
        <dbReference type="EMBL" id="MBB5209164.1"/>
    </source>
</evidence>
<comment type="caution">
    <text evidence="18">The sequence shown here is derived from an EMBL/GenBank/DDBJ whole genome shotgun (WGS) entry which is preliminary data.</text>
</comment>
<evidence type="ECO:0000256" key="9">
    <source>
        <dbReference type="ARBA" id="ARBA00023136"/>
    </source>
</evidence>
<evidence type="ECO:0000256" key="11">
    <source>
        <dbReference type="ARBA" id="ARBA00032333"/>
    </source>
</evidence>
<evidence type="ECO:0000256" key="6">
    <source>
        <dbReference type="ARBA" id="ARBA00022692"/>
    </source>
</evidence>
<accession>A0A7W8D766</accession>
<dbReference type="EC" id="2.4.1.257" evidence="3"/>
<dbReference type="PANTHER" id="PTHR45918:SF1">
    <property type="entry name" value="ALPHA-1,3_1,6-MANNOSYLTRANSFERASE ALG2"/>
    <property type="match status" value="1"/>
</dbReference>
<evidence type="ECO:0000256" key="13">
    <source>
        <dbReference type="ARBA" id="ARBA00045103"/>
    </source>
</evidence>
<evidence type="ECO:0000256" key="4">
    <source>
        <dbReference type="ARBA" id="ARBA00012649"/>
    </source>
</evidence>
<dbReference type="GO" id="GO:0102704">
    <property type="term" value="F:GDP-Man:Man(2)GlcNAc(2)-PP-Dol alpha-1,6-mannosyltransferase activity"/>
    <property type="evidence" value="ECO:0007669"/>
    <property type="project" value="UniProtKB-EC"/>
</dbReference>
<feature type="domain" description="Glycosyltransferase subfamily 4-like N-terminal" evidence="17">
    <location>
        <begin position="22"/>
        <end position="196"/>
    </location>
</feature>
<keyword evidence="19" id="KW-1185">Reference proteome</keyword>
<dbReference type="InterPro" id="IPR027054">
    <property type="entry name" value="ALG2"/>
</dbReference>
<evidence type="ECO:0000256" key="14">
    <source>
        <dbReference type="ARBA" id="ARBA00045104"/>
    </source>
</evidence>
<feature type="region of interest" description="Disordered" evidence="15">
    <location>
        <begin position="365"/>
        <end position="392"/>
    </location>
</feature>
<dbReference type="InterPro" id="IPR028098">
    <property type="entry name" value="Glyco_trans_4-like_N"/>
</dbReference>
<comment type="pathway">
    <text evidence="2">Protein modification; protein glycosylation.</text>
</comment>
<dbReference type="Pfam" id="PF13439">
    <property type="entry name" value="Glyco_transf_4"/>
    <property type="match status" value="1"/>
</dbReference>
<organism evidence="18 19">
    <name type="scientific">Chiayiivirga flava</name>
    <dbReference type="NCBI Taxonomy" id="659595"/>
    <lineage>
        <taxon>Bacteria</taxon>
        <taxon>Pseudomonadati</taxon>
        <taxon>Pseudomonadota</taxon>
        <taxon>Gammaproteobacteria</taxon>
        <taxon>Lysobacterales</taxon>
        <taxon>Lysobacteraceae</taxon>
        <taxon>Chiayiivirga</taxon>
    </lineage>
</organism>
<comment type="catalytic activity">
    <reaction evidence="13">
        <text>a beta-D-Man-(1-&gt;4)-beta-D-GlcNAc-(1-&gt;4)-alpha-D-GlcNAc-diphospho-di-trans,poly-cis-dolichol + GDP-alpha-D-mannose = an alpha-D-Man-(1-&gt;3)-beta-D-Man-(1-&gt;4)-beta-D-GlcNAc-(1-&gt;4)-alpha-D-GlcNAc-diphospho-di-trans,poly-cis-dolichol + GDP + H(+)</text>
        <dbReference type="Rhea" id="RHEA:29515"/>
        <dbReference type="Rhea" id="RHEA-COMP:19511"/>
        <dbReference type="Rhea" id="RHEA-COMP:19513"/>
        <dbReference type="ChEBI" id="CHEBI:15378"/>
        <dbReference type="ChEBI" id="CHEBI:57527"/>
        <dbReference type="ChEBI" id="CHEBI:58189"/>
        <dbReference type="ChEBI" id="CHEBI:58472"/>
        <dbReference type="ChEBI" id="CHEBI:132510"/>
        <dbReference type="EC" id="2.4.1.132"/>
    </reaction>
    <physiologicalReaction direction="left-to-right" evidence="13">
        <dbReference type="Rhea" id="RHEA:29516"/>
    </physiologicalReaction>
</comment>
<evidence type="ECO:0000259" key="16">
    <source>
        <dbReference type="Pfam" id="PF00534"/>
    </source>
</evidence>
<evidence type="ECO:0000259" key="17">
    <source>
        <dbReference type="Pfam" id="PF13439"/>
    </source>
</evidence>
<dbReference type="EC" id="2.4.1.132" evidence="4"/>
<keyword evidence="8" id="KW-1133">Transmembrane helix</keyword>
<keyword evidence="9" id="KW-0472">Membrane</keyword>
<dbReference type="GO" id="GO:0004378">
    <property type="term" value="F:GDP-Man:Man(1)GlcNAc(2)-PP-Dol alpha-1,3-mannosyltransferase activity"/>
    <property type="evidence" value="ECO:0007669"/>
    <property type="project" value="UniProtKB-EC"/>
</dbReference>
<dbReference type="Proteomes" id="UP000521199">
    <property type="component" value="Unassembled WGS sequence"/>
</dbReference>
<evidence type="ECO:0000256" key="7">
    <source>
        <dbReference type="ARBA" id="ARBA00022824"/>
    </source>
</evidence>
<feature type="domain" description="Glycosyl transferase family 1" evidence="16">
    <location>
        <begin position="201"/>
        <end position="353"/>
    </location>
</feature>
<evidence type="ECO:0000256" key="15">
    <source>
        <dbReference type="SAM" id="MobiDB-lite"/>
    </source>
</evidence>
<comment type="subcellular location">
    <subcellularLocation>
        <location evidence="1">Endoplasmic reticulum membrane</location>
    </subcellularLocation>
</comment>
<evidence type="ECO:0000256" key="3">
    <source>
        <dbReference type="ARBA" id="ARBA00011969"/>
    </source>
</evidence>
<evidence type="ECO:0000256" key="2">
    <source>
        <dbReference type="ARBA" id="ARBA00004922"/>
    </source>
</evidence>
<dbReference type="AlphaFoldDB" id="A0A7W8D766"/>
<evidence type="ECO:0000256" key="12">
    <source>
        <dbReference type="ARBA" id="ARBA00032874"/>
    </source>
</evidence>
<sequence>MISAASQSGRTAVLYDFLQTRGGAERFTLDLRKLLPSAELWFQAASEHFAGCDLDAVHLLSRKPLSTTRALRISRCIHGFLRARRRFRDYDTLLLSGHYAPLAIDPGRPSGSQRRVYYAHTAPLPFAYDPPHGIIADEHPVTAAGVSVLGAWLKPRFEAALRGVDCVLANSSFTASEYTRRFGIATQVLHPPCDTAQYRWRPSDGHFLSFARQEGQKRVDRVVAAFRDLPHQRLVVASDGSDHDALVQLAQGAENIRFVRSIDPQVIRDLLERCTAAIHIPEREPFGMSVVESLAAGKPAVSVDEGGLPEILSSEGCGWLLPADPTPAQLAELVSGITEQACAQRRRACEARAAEFGRDRFAESLGRVLASPPRGRRSDTPEPGHASGAIQG</sequence>
<evidence type="ECO:0000256" key="5">
    <source>
        <dbReference type="ARBA" id="ARBA00022679"/>
    </source>
</evidence>
<proteinExistence type="predicted"/>
<keyword evidence="7" id="KW-0256">Endoplasmic reticulum</keyword>
<dbReference type="InterPro" id="IPR001296">
    <property type="entry name" value="Glyco_trans_1"/>
</dbReference>
<evidence type="ECO:0000256" key="1">
    <source>
        <dbReference type="ARBA" id="ARBA00004586"/>
    </source>
</evidence>
<comment type="catalytic activity">
    <reaction evidence="14">
        <text>an alpha-D-Man-(1-&gt;3)-beta-D-Man-(1-&gt;4)-beta-D-GlcNAc-(1-&gt;4)-alpha-D-GlcNAc-diphospho-di-trans,poly-cis-dolichol + GDP-alpha-D-mannose = an alpha-D-Man-(1-&gt;3)-[alpha-D-Man-(1-&gt;6)]-beta-D-Man-(1-&gt;4)-beta-D-GlcNAc-(1-&gt;4)-alpha-D-GlcNAc-diphospho-di-trans,poly-cis-dolichol + GDP + H(+)</text>
        <dbReference type="Rhea" id="RHEA:29519"/>
        <dbReference type="Rhea" id="RHEA-COMP:19513"/>
        <dbReference type="Rhea" id="RHEA-COMP:19515"/>
        <dbReference type="ChEBI" id="CHEBI:15378"/>
        <dbReference type="ChEBI" id="CHEBI:57527"/>
        <dbReference type="ChEBI" id="CHEBI:58189"/>
        <dbReference type="ChEBI" id="CHEBI:132510"/>
        <dbReference type="ChEBI" id="CHEBI:132511"/>
        <dbReference type="EC" id="2.4.1.257"/>
    </reaction>
    <physiologicalReaction direction="left-to-right" evidence="14">
        <dbReference type="Rhea" id="RHEA:29520"/>
    </physiologicalReaction>
</comment>
<dbReference type="EMBL" id="JACHHP010000005">
    <property type="protein sequence ID" value="MBB5209164.1"/>
    <property type="molecule type" value="Genomic_DNA"/>
</dbReference>